<evidence type="ECO:0000256" key="1">
    <source>
        <dbReference type="SAM" id="SignalP"/>
    </source>
</evidence>
<keyword evidence="1" id="KW-0732">Signal</keyword>
<dbReference type="RefSeq" id="WP_244170039.1">
    <property type="nucleotide sequence ID" value="NZ_FNSO01000002.1"/>
</dbReference>
<gene>
    <name evidence="2" type="ORF">SAMN04489727_0931</name>
</gene>
<keyword evidence="3" id="KW-1185">Reference proteome</keyword>
<dbReference type="EMBL" id="FNSO01000002">
    <property type="protein sequence ID" value="SEB34153.1"/>
    <property type="molecule type" value="Genomic_DNA"/>
</dbReference>
<evidence type="ECO:0000313" key="3">
    <source>
        <dbReference type="Proteomes" id="UP000199622"/>
    </source>
</evidence>
<reference evidence="3" key="1">
    <citation type="submission" date="2016-10" db="EMBL/GenBank/DDBJ databases">
        <authorList>
            <person name="Varghese N."/>
            <person name="Submissions S."/>
        </authorList>
    </citation>
    <scope>NUCLEOTIDE SEQUENCE [LARGE SCALE GENOMIC DNA]</scope>
    <source>
        <strain evidence="3">DSM 44544</strain>
    </source>
</reference>
<organism evidence="2 3">
    <name type="scientific">Amycolatopsis tolypomycina</name>
    <dbReference type="NCBI Taxonomy" id="208445"/>
    <lineage>
        <taxon>Bacteria</taxon>
        <taxon>Bacillati</taxon>
        <taxon>Actinomycetota</taxon>
        <taxon>Actinomycetes</taxon>
        <taxon>Pseudonocardiales</taxon>
        <taxon>Pseudonocardiaceae</taxon>
        <taxon>Amycolatopsis</taxon>
    </lineage>
</organism>
<proteinExistence type="predicted"/>
<dbReference type="Proteomes" id="UP000199622">
    <property type="component" value="Unassembled WGS sequence"/>
</dbReference>
<feature type="signal peptide" evidence="1">
    <location>
        <begin position="1"/>
        <end position="27"/>
    </location>
</feature>
<name>A0A1H4IJQ9_9PSEU</name>
<dbReference type="STRING" id="208445.SAMN04489727_0931"/>
<accession>A0A1H4IJQ9</accession>
<evidence type="ECO:0000313" key="2">
    <source>
        <dbReference type="EMBL" id="SEB34153.1"/>
    </source>
</evidence>
<feature type="chain" id="PRO_5011714018" evidence="1">
    <location>
        <begin position="28"/>
        <end position="162"/>
    </location>
</feature>
<protein>
    <submittedName>
        <fullName evidence="2">Uncharacterized protein</fullName>
    </submittedName>
</protein>
<dbReference type="AlphaFoldDB" id="A0A1H4IJQ9"/>
<sequence length="162" mass="16754">MNSVRRACVVLTAAAGLGVALVPVASADPVQTVAYTSEAGAFPLEGSAQYAAPADEIAVWEYNGVLKIDVQSGLKDLRVELSAPAGETLHTGTYTGARFRGQGDPALSTPGVFVVSGSFGCTDAYADFTIDRLDASGVDLTFVQRCGAPDAPATRGEVHFTR</sequence>